<dbReference type="PROSITE" id="PS50979">
    <property type="entry name" value="BC"/>
    <property type="match status" value="1"/>
</dbReference>
<feature type="region of interest" description="Disordered" evidence="7">
    <location>
        <begin position="24"/>
        <end position="43"/>
    </location>
</feature>
<dbReference type="GO" id="GO:0005524">
    <property type="term" value="F:ATP binding"/>
    <property type="evidence" value="ECO:0007669"/>
    <property type="project" value="UniProtKB-UniRule"/>
</dbReference>
<dbReference type="InterPro" id="IPR011054">
    <property type="entry name" value="Rudment_hybrid_motif"/>
</dbReference>
<dbReference type="Gene3D" id="2.40.460.10">
    <property type="entry name" value="Biotin dependent carboxylase carboxyltransferase"/>
    <property type="match status" value="1"/>
</dbReference>
<dbReference type="PROSITE" id="PS00867">
    <property type="entry name" value="CPSASE_2"/>
    <property type="match status" value="1"/>
</dbReference>
<feature type="compositionally biased region" description="Basic residues" evidence="7">
    <location>
        <begin position="33"/>
        <end position="43"/>
    </location>
</feature>
<protein>
    <recommendedName>
        <fullName evidence="14">Acetyl-CoA carboxylase</fullName>
    </recommendedName>
</protein>
<dbReference type="Gene3D" id="3.90.1770.10">
    <property type="entry name" value="PreATP-grasp domain"/>
    <property type="match status" value="1"/>
</dbReference>
<keyword evidence="3 6" id="KW-0547">Nucleotide-binding</keyword>
<feature type="domain" description="ATP-grasp" evidence="8">
    <location>
        <begin position="295"/>
        <end position="489"/>
    </location>
</feature>
<dbReference type="OrthoDB" id="14612at2759"/>
<comment type="cofactor">
    <cofactor evidence="1">
        <name>biotin</name>
        <dbReference type="ChEBI" id="CHEBI:57586"/>
    </cofactor>
</comment>
<evidence type="ECO:0000259" key="11">
    <source>
        <dbReference type="PROSITE" id="PS50989"/>
    </source>
</evidence>
<dbReference type="PROSITE" id="PS50989">
    <property type="entry name" value="COA_CT_CTER"/>
    <property type="match status" value="1"/>
</dbReference>
<dbReference type="InterPro" id="IPR011764">
    <property type="entry name" value="Biotin_carboxylation_dom"/>
</dbReference>
<evidence type="ECO:0008006" key="14">
    <source>
        <dbReference type="Google" id="ProtNLM"/>
    </source>
</evidence>
<gene>
    <name evidence="12" type="primary">Acey_s0033.g2720</name>
    <name evidence="12" type="ORF">Y032_0033g2720</name>
</gene>
<dbReference type="GO" id="GO:0005739">
    <property type="term" value="C:mitochondrion"/>
    <property type="evidence" value="ECO:0007669"/>
    <property type="project" value="TreeGrafter"/>
</dbReference>
<dbReference type="GO" id="GO:0046872">
    <property type="term" value="F:metal ion binding"/>
    <property type="evidence" value="ECO:0007669"/>
    <property type="project" value="InterPro"/>
</dbReference>
<dbReference type="Pfam" id="PF02786">
    <property type="entry name" value="CPSase_L_D2"/>
    <property type="match status" value="1"/>
</dbReference>
<feature type="domain" description="CoA carboxyltransferase C-terminal" evidence="11">
    <location>
        <begin position="1920"/>
        <end position="2183"/>
    </location>
</feature>
<organism evidence="12 13">
    <name type="scientific">Ancylostoma ceylanicum</name>
    <dbReference type="NCBI Taxonomy" id="53326"/>
    <lineage>
        <taxon>Eukaryota</taxon>
        <taxon>Metazoa</taxon>
        <taxon>Ecdysozoa</taxon>
        <taxon>Nematoda</taxon>
        <taxon>Chromadorea</taxon>
        <taxon>Rhabditida</taxon>
        <taxon>Rhabditina</taxon>
        <taxon>Rhabditomorpha</taxon>
        <taxon>Strongyloidea</taxon>
        <taxon>Ancylostomatidae</taxon>
        <taxon>Ancylostomatinae</taxon>
        <taxon>Ancylostoma</taxon>
    </lineage>
</organism>
<dbReference type="Pfam" id="PF00289">
    <property type="entry name" value="Biotin_carb_N"/>
    <property type="match status" value="1"/>
</dbReference>
<dbReference type="InterPro" id="IPR013815">
    <property type="entry name" value="ATP_grasp_subdomain_1"/>
</dbReference>
<dbReference type="Gene3D" id="3.90.226.10">
    <property type="entry name" value="2-enoyl-CoA Hydratase, Chain A, domain 1"/>
    <property type="match status" value="2"/>
</dbReference>
<comment type="caution">
    <text evidence="12">The sequence shown here is derived from an EMBL/GenBank/DDBJ whole genome shotgun (WGS) entry which is preliminary data.</text>
</comment>
<dbReference type="InterPro" id="IPR013537">
    <property type="entry name" value="AcCoA_COase_cen"/>
</dbReference>
<dbReference type="PROSITE" id="PS50980">
    <property type="entry name" value="COA_CT_NTER"/>
    <property type="match status" value="1"/>
</dbReference>
<dbReference type="PANTHER" id="PTHR45728:SF3">
    <property type="entry name" value="ACETYL-COA CARBOXYLASE"/>
    <property type="match status" value="1"/>
</dbReference>
<name>A0A016UQ26_9BILA</name>
<keyword evidence="4 6" id="KW-0067">ATP-binding</keyword>
<dbReference type="Gene3D" id="3.40.50.20">
    <property type="match status" value="1"/>
</dbReference>
<dbReference type="Pfam" id="PF01039">
    <property type="entry name" value="Carboxyl_trans"/>
    <property type="match status" value="1"/>
</dbReference>
<dbReference type="InterPro" id="IPR011053">
    <property type="entry name" value="Single_hybrid_motif"/>
</dbReference>
<dbReference type="InterPro" id="IPR049076">
    <property type="entry name" value="ACCA"/>
</dbReference>
<dbReference type="InterPro" id="IPR005479">
    <property type="entry name" value="CPAse_ATP-bd"/>
</dbReference>
<evidence type="ECO:0000256" key="5">
    <source>
        <dbReference type="ARBA" id="ARBA00023267"/>
    </source>
</evidence>
<dbReference type="PROSITE" id="PS50975">
    <property type="entry name" value="ATP_GRASP"/>
    <property type="match status" value="1"/>
</dbReference>
<dbReference type="SUPFAM" id="SSF56059">
    <property type="entry name" value="Glutathione synthetase ATP-binding domain-like"/>
    <property type="match status" value="1"/>
</dbReference>
<dbReference type="InterPro" id="IPR016185">
    <property type="entry name" value="PreATP-grasp_dom_sf"/>
</dbReference>
<dbReference type="SUPFAM" id="SSF52096">
    <property type="entry name" value="ClpP/crotonase"/>
    <property type="match status" value="2"/>
</dbReference>
<dbReference type="SUPFAM" id="SSF51230">
    <property type="entry name" value="Single hybrid motif"/>
    <property type="match status" value="1"/>
</dbReference>
<dbReference type="SUPFAM" id="SSF52440">
    <property type="entry name" value="PreATP-grasp domain"/>
    <property type="match status" value="1"/>
</dbReference>
<dbReference type="FunFam" id="2.40.50.100:FF:000005">
    <property type="entry name" value="Acetyl-CoA carboxylase 1"/>
    <property type="match status" value="1"/>
</dbReference>
<evidence type="ECO:0000256" key="1">
    <source>
        <dbReference type="ARBA" id="ARBA00001953"/>
    </source>
</evidence>
<feature type="domain" description="Biotin carboxylation" evidence="9">
    <location>
        <begin position="138"/>
        <end position="639"/>
    </location>
</feature>
<proteinExistence type="predicted"/>
<feature type="domain" description="CoA carboxyltransferase N-terminal" evidence="10">
    <location>
        <begin position="1552"/>
        <end position="1915"/>
    </location>
</feature>
<dbReference type="InterPro" id="IPR005481">
    <property type="entry name" value="BC-like_N"/>
</dbReference>
<dbReference type="Proteomes" id="UP000024635">
    <property type="component" value="Unassembled WGS sequence"/>
</dbReference>
<evidence type="ECO:0000259" key="9">
    <source>
        <dbReference type="PROSITE" id="PS50979"/>
    </source>
</evidence>
<dbReference type="Pfam" id="PF08326">
    <property type="entry name" value="ACC_central"/>
    <property type="match status" value="1"/>
</dbReference>
<evidence type="ECO:0000259" key="8">
    <source>
        <dbReference type="PROSITE" id="PS50975"/>
    </source>
</evidence>
<evidence type="ECO:0000259" key="10">
    <source>
        <dbReference type="PROSITE" id="PS50980"/>
    </source>
</evidence>
<dbReference type="EMBL" id="JARK01001369">
    <property type="protein sequence ID" value="EYC16558.1"/>
    <property type="molecule type" value="Genomic_DNA"/>
</dbReference>
<keyword evidence="5" id="KW-0092">Biotin</keyword>
<evidence type="ECO:0000313" key="12">
    <source>
        <dbReference type="EMBL" id="EYC16558.1"/>
    </source>
</evidence>
<evidence type="ECO:0000256" key="3">
    <source>
        <dbReference type="ARBA" id="ARBA00022741"/>
    </source>
</evidence>
<evidence type="ECO:0000256" key="7">
    <source>
        <dbReference type="SAM" id="MobiDB-lite"/>
    </source>
</evidence>
<dbReference type="Gene3D" id="3.30.470.20">
    <property type="entry name" value="ATP-grasp fold, B domain"/>
    <property type="match status" value="1"/>
</dbReference>
<dbReference type="InterPro" id="IPR005482">
    <property type="entry name" value="Biotin_COase_C"/>
</dbReference>
<dbReference type="Pfam" id="PF21385">
    <property type="entry name" value="ACCA_BT"/>
    <property type="match status" value="1"/>
</dbReference>
<dbReference type="InterPro" id="IPR011763">
    <property type="entry name" value="COA_CT_C"/>
</dbReference>
<dbReference type="InterPro" id="IPR029045">
    <property type="entry name" value="ClpP/crotonase-like_dom_sf"/>
</dbReference>
<dbReference type="GO" id="GO:0003989">
    <property type="term" value="F:acetyl-CoA carboxylase activity"/>
    <property type="evidence" value="ECO:0007669"/>
    <property type="project" value="InterPro"/>
</dbReference>
<dbReference type="SUPFAM" id="SSF51246">
    <property type="entry name" value="Rudiment single hybrid motif"/>
    <property type="match status" value="1"/>
</dbReference>
<dbReference type="PROSITE" id="PS00866">
    <property type="entry name" value="CPSASE_1"/>
    <property type="match status" value="1"/>
</dbReference>
<dbReference type="SMART" id="SM00878">
    <property type="entry name" value="Biotin_carb_C"/>
    <property type="match status" value="1"/>
</dbReference>
<keyword evidence="13" id="KW-1185">Reference proteome</keyword>
<evidence type="ECO:0000256" key="6">
    <source>
        <dbReference type="PROSITE-ProRule" id="PRU00409"/>
    </source>
</evidence>
<dbReference type="InterPro" id="IPR049074">
    <property type="entry name" value="ACCA_BT"/>
</dbReference>
<dbReference type="InterPro" id="IPR011761">
    <property type="entry name" value="ATP-grasp"/>
</dbReference>
<dbReference type="PANTHER" id="PTHR45728">
    <property type="entry name" value="ACETYL-COA CARBOXYLASE, ISOFORM A"/>
    <property type="match status" value="1"/>
</dbReference>
<accession>A0A016UQ26</accession>
<dbReference type="GO" id="GO:0006633">
    <property type="term" value="P:fatty acid biosynthetic process"/>
    <property type="evidence" value="ECO:0007669"/>
    <property type="project" value="InterPro"/>
</dbReference>
<dbReference type="Gene3D" id="2.40.50.100">
    <property type="match status" value="1"/>
</dbReference>
<evidence type="ECO:0000313" key="13">
    <source>
        <dbReference type="Proteomes" id="UP000024635"/>
    </source>
</evidence>
<dbReference type="Pfam" id="PF02785">
    <property type="entry name" value="Biotin_carb_C"/>
    <property type="match status" value="1"/>
</dbReference>
<reference evidence="13" key="1">
    <citation type="journal article" date="2015" name="Nat. Genet.">
        <title>The genome and transcriptome of the zoonotic hookworm Ancylostoma ceylanicum identify infection-specific gene families.</title>
        <authorList>
            <person name="Schwarz E.M."/>
            <person name="Hu Y."/>
            <person name="Antoshechkin I."/>
            <person name="Miller M.M."/>
            <person name="Sternberg P.W."/>
            <person name="Aroian R.V."/>
        </authorList>
    </citation>
    <scope>NUCLEOTIDE SEQUENCE</scope>
    <source>
        <strain evidence="13">HY135</strain>
    </source>
</reference>
<dbReference type="InterPro" id="IPR034733">
    <property type="entry name" value="AcCoA_carboxyl_beta"/>
</dbReference>
<dbReference type="STRING" id="53326.A0A016UQ26"/>
<dbReference type="Gene3D" id="3.30.1490.20">
    <property type="entry name" value="ATP-grasp fold, A domain"/>
    <property type="match status" value="1"/>
</dbReference>
<dbReference type="FunFam" id="3.30.1490.20:FF:000003">
    <property type="entry name" value="acetyl-CoA carboxylase isoform X1"/>
    <property type="match status" value="1"/>
</dbReference>
<evidence type="ECO:0000256" key="4">
    <source>
        <dbReference type="ARBA" id="ARBA00022840"/>
    </source>
</evidence>
<evidence type="ECO:0000256" key="2">
    <source>
        <dbReference type="ARBA" id="ARBA00022598"/>
    </source>
</evidence>
<sequence>MRAQPVEHIVANVLITCTFKDTSLNSPQSTMGRKPRNRRHKNRRTAFSLATSSPLAQGDVIQAFSPETSSSLDDSACSLNDSGCVAHSNMSGPERRTIHMSHYQGGTLKDKLDQGDKVFKTVEDFVTTYVEDPSKRRPIRKMLVATNGIAAVRCILSIRKLLMQLFRNDRIIKFICLTTEQEIRSNAEYLKLADHFVFSPGGDNRNNYANVEEIVNHAVEKGVDAVWAGWGHASENPELPKQLSARGIVFIGPPASAMFSLGDKIASTIIAQTLDIPTIEWSGSGLKLNLSERRGHEHVTITQDLFNQAIVSDLYEGLRAVDVHKIGYPLMIKASEGGGGKGIRKCKNEADFKENFVQVQTEVPGSPIFIMKCVENARHIEVQLIADRYENVIPVFTRDCSIQRRCQKIIEEAPASIAPKETLRRMQEDAVKIAKLVGYESAGTVEYMYLPDEDRYFFLELNPRLQVEHPCTEMLASINIPAIQLQIAMGLPLNRITDVRLFYGLDRYGTTPLPEELVLTDTEYSVIAARITSEDPEDFFRPSTGSVEVLNFRSAQNVWGYFSVSSAGKVHEFADSQFGHLFARGRTRHEAVSVMLCALQELELRASFASQVSYLVDMLKEPDFTENRFNTQWLDNRIANKVLQKAPLPRHEMIAISSAVIGHARVTAAFNNFKNAVERGQVIPTKDLTETFLFDLVKDMSIYKVTVTRSGPLNYIITLNGGKTQVEVRLLGDGSLLVTHQERSYTCHLEETSDKFKVTIGRSIVVFEKDNDPTILKSPYTGKLLGYKKQNREWVGVGAVYASVESMKLVFNVEVKKAPGRLEHVAKEGDLLYPGSVIARLVDQKDGEKYKPKPFLESFPEWAEFSESERVLPETKRHNNCLDMCMNILNGSIPPGAEFSMKLLVEELFSYLESMTLPHALLKQALNPMVNRIPEKFSSKMKDAMKNDSMQNFATIKSILDEYFGTLSHTEWETAKAVCNTVYHICERFENGVLSNTSYVLNSLLAEYKQCERFFEGRVYDDAVALLNEEFGSDKDRVVAMIYSHTQLKGKNKFMLALLEAVERRGMHLVTPLMDNLREIGNMFHTDEVCNQARQLLLQNSRIKYRKFLNKIVWDIEKVNLADRDNKEVLPVKEAVTKLRGLFEQMMDSGMTPKDMFNTSPWAHKAIHEFFFDEKLADFAIRAYIGLHFAVDDVTCTALPCANQDAKVYDFFVDNSNLVHYMISPSVESNQYLSIVKLSVNRDNFMQAITHENLIDSLVSKFSECGIKSNGIRSQLRVTLLVNVIQPATPSQSKQGHREAQLEELPEHSDYDDQIVAEAENASQIIRSALAEKLTAVDILTHVLVCNSCKPLTQVDLLGSERLELWRLPSEARLVSDRLSNLNVFKYDDPDKRFSRLFVREMLEIPIRTVEDSFEEIGNTVSAQLDSACGAINVAMRKFKKNIYVSNHVFLYVTFPKMLPTFTTDYQDDLDALFEEAIKEQREVLYKHHVTEVEIVYTKLSANGEVRQLWKRRVKFLDETGVTPEFGIYDEHKTVIYPRKLSHLLYANKLAAHSKIKKIEKKRSSTRANGTTYVYDYPTLIGRACLEEWKKLQDRSETNKEGLDLFQRQFAQLTPVQRAAYHNGDYRQFFTEEELVVKNDEVVRISDKDELKKRADNCNNESGMVAWQLRLFTPEKPLGYTIIAIANDITFQSGSFATPEDMLYSLASEYSRKHKFPRVNVSCNSGARIGLCEDVSKVFRAKFKDPNHPEEGFEYLYVDGCEEESLKGQIVYEKMPNGLLRLKAVVGKQNENIGVENLQGSGMIAGETSAAYDEVPTYCLVTGRTVGIGAYTARLAHRIVQTRSSHLILTGAPALNTLLGKEVYTSNNQLGGIQIMFKNGVTHAVVNDDFEGICKIIQWMSYLPDETTSFPYRRSIGFDSAPRPVEFTIEPNKPYDIRQLIDSGDATDIHGICDSNSFDEIMNDWAKTIIAGRARIGGIPIGVVSSELRNVMSVSPADPASPNSQSVEVHQAGQVWYPDSAFKTAEVIGDFNREGLPLLFIASLRGFSGGQRDMFEMVLKFGAQIVDALRIYRMPVIIYIPCQGELRGGAWVVLDSKINPGFISMVADKESRGGILEANAIIGIKFRDDKLLALQKRNDEIMQQLDARLLEQVKLYGAESAEANHARTLITRRSEELKKSYRGVTVEFADLHDRAERMSIKKAVQHVTDLANSRNLFTQIFRLETAKVHLCEIYLDRADRHTTRQEAYKWVASRFADFHQGVLSLPPSEQMVILEKFVASGTFSRLVDQVREESVERELLMMSEKELRDMKRLLERCAAKRKLSW</sequence>
<keyword evidence="2" id="KW-0436">Ligase</keyword>
<dbReference type="InterPro" id="IPR011762">
    <property type="entry name" value="COA_CT_N"/>
</dbReference>